<evidence type="ECO:0000313" key="2">
    <source>
        <dbReference type="EnsemblPlants" id="Pp3c11_23410V3.1"/>
    </source>
</evidence>
<keyword evidence="3" id="KW-1185">Reference proteome</keyword>
<dbReference type="InParanoid" id="A0A2K1JVX8"/>
<dbReference type="PaxDb" id="3218-PP1S31_100V6.1"/>
<evidence type="ECO:0000313" key="1">
    <source>
        <dbReference type="EMBL" id="PNR45685.1"/>
    </source>
</evidence>
<protein>
    <submittedName>
        <fullName evidence="1 2">Uncharacterized protein</fullName>
    </submittedName>
</protein>
<dbReference type="AlphaFoldDB" id="A0A2K1JVX8"/>
<evidence type="ECO:0000313" key="3">
    <source>
        <dbReference type="Proteomes" id="UP000006727"/>
    </source>
</evidence>
<dbReference type="Proteomes" id="UP000006727">
    <property type="component" value="Chromosome 11"/>
</dbReference>
<reference evidence="2" key="3">
    <citation type="submission" date="2020-12" db="UniProtKB">
        <authorList>
            <consortium name="EnsemblPlants"/>
        </authorList>
    </citation>
    <scope>IDENTIFICATION</scope>
</reference>
<proteinExistence type="predicted"/>
<sequence length="191" mass="21165">MASSTVMKANNIAMISFSATAEPILAERSQFDNLFCTAYSSKHQPQVLAPGILPYIELALVQNLLGKIGNTPYVLDLLGSGRLPRPVCVRDLQVTVIYPLISLRLSVCIFDICDESVLNNQTITNLNVWNVLKKTLPPFQGCTGWVLINLAMDSRNTLALPSVYDLVSLTLDDWEYATGGEPEKKTRYQEL</sequence>
<dbReference type="EMBL" id="ABEU02000011">
    <property type="protein sequence ID" value="PNR45685.1"/>
    <property type="molecule type" value="Genomic_DNA"/>
</dbReference>
<gene>
    <name evidence="1" type="ORF">PHYPA_015456</name>
</gene>
<dbReference type="EnsemblPlants" id="Pp3c11_23410V3.1">
    <property type="protein sequence ID" value="Pp3c11_23410V3.1"/>
    <property type="gene ID" value="Pp3c11_23410"/>
</dbReference>
<reference evidence="1 3" key="1">
    <citation type="journal article" date="2008" name="Science">
        <title>The Physcomitrella genome reveals evolutionary insights into the conquest of land by plants.</title>
        <authorList>
            <person name="Rensing S."/>
            <person name="Lang D."/>
            <person name="Zimmer A."/>
            <person name="Terry A."/>
            <person name="Salamov A."/>
            <person name="Shapiro H."/>
            <person name="Nishiyama T."/>
            <person name="Perroud P.-F."/>
            <person name="Lindquist E."/>
            <person name="Kamisugi Y."/>
            <person name="Tanahashi T."/>
            <person name="Sakakibara K."/>
            <person name="Fujita T."/>
            <person name="Oishi K."/>
            <person name="Shin-I T."/>
            <person name="Kuroki Y."/>
            <person name="Toyoda A."/>
            <person name="Suzuki Y."/>
            <person name="Hashimoto A."/>
            <person name="Yamaguchi K."/>
            <person name="Sugano A."/>
            <person name="Kohara Y."/>
            <person name="Fujiyama A."/>
            <person name="Anterola A."/>
            <person name="Aoki S."/>
            <person name="Ashton N."/>
            <person name="Barbazuk W.B."/>
            <person name="Barker E."/>
            <person name="Bennetzen J."/>
            <person name="Bezanilla M."/>
            <person name="Blankenship R."/>
            <person name="Cho S.H."/>
            <person name="Dutcher S."/>
            <person name="Estelle M."/>
            <person name="Fawcett J.A."/>
            <person name="Gundlach H."/>
            <person name="Hanada K."/>
            <person name="Heyl A."/>
            <person name="Hicks K.A."/>
            <person name="Hugh J."/>
            <person name="Lohr M."/>
            <person name="Mayer K."/>
            <person name="Melkozernov A."/>
            <person name="Murata T."/>
            <person name="Nelson D."/>
            <person name="Pils B."/>
            <person name="Prigge M."/>
            <person name="Reiss B."/>
            <person name="Renner T."/>
            <person name="Rombauts S."/>
            <person name="Rushton P."/>
            <person name="Sanderfoot A."/>
            <person name="Schween G."/>
            <person name="Shiu S.-H."/>
            <person name="Stueber K."/>
            <person name="Theodoulou F.L."/>
            <person name="Tu H."/>
            <person name="Van de Peer Y."/>
            <person name="Verrier P.J."/>
            <person name="Waters E."/>
            <person name="Wood A."/>
            <person name="Yang L."/>
            <person name="Cove D."/>
            <person name="Cuming A."/>
            <person name="Hasebe M."/>
            <person name="Lucas S."/>
            <person name="Mishler D.B."/>
            <person name="Reski R."/>
            <person name="Grigoriev I."/>
            <person name="Quatrano R.S."/>
            <person name="Boore J.L."/>
        </authorList>
    </citation>
    <scope>NUCLEOTIDE SEQUENCE [LARGE SCALE GENOMIC DNA]</scope>
    <source>
        <strain evidence="2 3">cv. Gransden 2004</strain>
    </source>
</reference>
<organism evidence="1">
    <name type="scientific">Physcomitrium patens</name>
    <name type="common">Spreading-leaved earth moss</name>
    <name type="synonym">Physcomitrella patens</name>
    <dbReference type="NCBI Taxonomy" id="3218"/>
    <lineage>
        <taxon>Eukaryota</taxon>
        <taxon>Viridiplantae</taxon>
        <taxon>Streptophyta</taxon>
        <taxon>Embryophyta</taxon>
        <taxon>Bryophyta</taxon>
        <taxon>Bryophytina</taxon>
        <taxon>Bryopsida</taxon>
        <taxon>Funariidae</taxon>
        <taxon>Funariales</taxon>
        <taxon>Funariaceae</taxon>
        <taxon>Physcomitrium</taxon>
    </lineage>
</organism>
<reference evidence="1 3" key="2">
    <citation type="journal article" date="2018" name="Plant J.">
        <title>The Physcomitrella patens chromosome-scale assembly reveals moss genome structure and evolution.</title>
        <authorList>
            <person name="Lang D."/>
            <person name="Ullrich K.K."/>
            <person name="Murat F."/>
            <person name="Fuchs J."/>
            <person name="Jenkins J."/>
            <person name="Haas F.B."/>
            <person name="Piednoel M."/>
            <person name="Gundlach H."/>
            <person name="Van Bel M."/>
            <person name="Meyberg R."/>
            <person name="Vives C."/>
            <person name="Morata J."/>
            <person name="Symeonidi A."/>
            <person name="Hiss M."/>
            <person name="Muchero W."/>
            <person name="Kamisugi Y."/>
            <person name="Saleh O."/>
            <person name="Blanc G."/>
            <person name="Decker E.L."/>
            <person name="van Gessel N."/>
            <person name="Grimwood J."/>
            <person name="Hayes R.D."/>
            <person name="Graham S.W."/>
            <person name="Gunter L.E."/>
            <person name="McDaniel S.F."/>
            <person name="Hoernstein S.N.W."/>
            <person name="Larsson A."/>
            <person name="Li F.W."/>
            <person name="Perroud P.F."/>
            <person name="Phillips J."/>
            <person name="Ranjan P."/>
            <person name="Rokshar D.S."/>
            <person name="Rothfels C.J."/>
            <person name="Schneider L."/>
            <person name="Shu S."/>
            <person name="Stevenson D.W."/>
            <person name="Thummler F."/>
            <person name="Tillich M."/>
            <person name="Villarreal Aguilar J.C."/>
            <person name="Widiez T."/>
            <person name="Wong G.K."/>
            <person name="Wymore A."/>
            <person name="Zhang Y."/>
            <person name="Zimmer A.D."/>
            <person name="Quatrano R.S."/>
            <person name="Mayer K.F.X."/>
            <person name="Goodstein D."/>
            <person name="Casacuberta J.M."/>
            <person name="Vandepoele K."/>
            <person name="Reski R."/>
            <person name="Cuming A.C."/>
            <person name="Tuskan G.A."/>
            <person name="Maumus F."/>
            <person name="Salse J."/>
            <person name="Schmutz J."/>
            <person name="Rensing S.A."/>
        </authorList>
    </citation>
    <scope>NUCLEOTIDE SEQUENCE [LARGE SCALE GENOMIC DNA]</scope>
    <source>
        <strain evidence="2 3">cv. Gransden 2004</strain>
    </source>
</reference>
<accession>A0A2K1JVX8</accession>
<dbReference type="Gramene" id="Pp3c11_23410V3.1">
    <property type="protein sequence ID" value="Pp3c11_23410V3.1"/>
    <property type="gene ID" value="Pp3c11_23410"/>
</dbReference>
<name>A0A2K1JVX8_PHYPA</name>